<sequence>MVASFRVGLRVADVVAAAGFYQGLGFDEFGSIPGPDGRSVMTILQRGEVQLIVDALVGMPFPDTDRERRIQAGPRGLGVAIGLVVDDLAASYDYCRRAGCTITSAPRDEPWGHRVFECLDPHGYQWELSEPVAGDQPADSLEAARASWFDTPAASDGS</sequence>
<dbReference type="RefSeq" id="WP_207123870.1">
    <property type="nucleotide sequence ID" value="NZ_BOPO01000020.1"/>
</dbReference>
<name>A0A8J4AAH0_9ACTN</name>
<keyword evidence="3" id="KW-1185">Reference proteome</keyword>
<gene>
    <name evidence="2" type="ORF">NUM_14490</name>
</gene>
<proteinExistence type="predicted"/>
<comment type="caution">
    <text evidence="2">The sequence shown here is derived from an EMBL/GenBank/DDBJ whole genome shotgun (WGS) entry which is preliminary data.</text>
</comment>
<dbReference type="EMBL" id="BOPO01000020">
    <property type="protein sequence ID" value="GIL26195.1"/>
    <property type="molecule type" value="Genomic_DNA"/>
</dbReference>
<dbReference type="Proteomes" id="UP000614996">
    <property type="component" value="Unassembled WGS sequence"/>
</dbReference>
<accession>A0A8J4AAH0</accession>
<evidence type="ECO:0000313" key="3">
    <source>
        <dbReference type="Proteomes" id="UP000614996"/>
    </source>
</evidence>
<evidence type="ECO:0000313" key="2">
    <source>
        <dbReference type="EMBL" id="GIL26195.1"/>
    </source>
</evidence>
<dbReference type="PROSITE" id="PS51819">
    <property type="entry name" value="VOC"/>
    <property type="match status" value="1"/>
</dbReference>
<protein>
    <recommendedName>
        <fullName evidence="1">VOC domain-containing protein</fullName>
    </recommendedName>
</protein>
<feature type="domain" description="VOC" evidence="1">
    <location>
        <begin position="1"/>
        <end position="131"/>
    </location>
</feature>
<dbReference type="Gene3D" id="3.10.180.10">
    <property type="entry name" value="2,3-Dihydroxybiphenyl 1,2-Dioxygenase, domain 1"/>
    <property type="match status" value="1"/>
</dbReference>
<dbReference type="InterPro" id="IPR037523">
    <property type="entry name" value="VOC_core"/>
</dbReference>
<dbReference type="SUPFAM" id="SSF54593">
    <property type="entry name" value="Glyoxalase/Bleomycin resistance protein/Dihydroxybiphenyl dioxygenase"/>
    <property type="match status" value="1"/>
</dbReference>
<reference evidence="3" key="1">
    <citation type="journal article" date="2021" name="Int. J. Syst. Evol. Microbiol.">
        <title>Actinocatenispora comari sp. nov., an endophytic actinomycete isolated from aerial parts of Comarum salesowianum.</title>
        <authorList>
            <person name="Oyunbileg N."/>
            <person name="Iizaka Y."/>
            <person name="Hamada M."/>
            <person name="Davaapurev B.O."/>
            <person name="Fukumoto A."/>
            <person name="Tsetseg B."/>
            <person name="Kato F."/>
            <person name="Tamura T."/>
            <person name="Batkhuu J."/>
            <person name="Anzai Y."/>
        </authorList>
    </citation>
    <scope>NUCLEOTIDE SEQUENCE [LARGE SCALE GENOMIC DNA]</scope>
    <source>
        <strain evidence="3">NUM-2625</strain>
    </source>
</reference>
<evidence type="ECO:0000259" key="1">
    <source>
        <dbReference type="PROSITE" id="PS51819"/>
    </source>
</evidence>
<dbReference type="Pfam" id="PF00903">
    <property type="entry name" value="Glyoxalase"/>
    <property type="match status" value="1"/>
</dbReference>
<dbReference type="AlphaFoldDB" id="A0A8J4AAH0"/>
<dbReference type="InterPro" id="IPR004360">
    <property type="entry name" value="Glyas_Fos-R_dOase_dom"/>
</dbReference>
<organism evidence="2 3">
    <name type="scientific">Actinocatenispora comari</name>
    <dbReference type="NCBI Taxonomy" id="2807577"/>
    <lineage>
        <taxon>Bacteria</taxon>
        <taxon>Bacillati</taxon>
        <taxon>Actinomycetota</taxon>
        <taxon>Actinomycetes</taxon>
        <taxon>Micromonosporales</taxon>
        <taxon>Micromonosporaceae</taxon>
        <taxon>Actinocatenispora</taxon>
    </lineage>
</organism>
<dbReference type="InterPro" id="IPR029068">
    <property type="entry name" value="Glyas_Bleomycin-R_OHBP_Dase"/>
</dbReference>